<evidence type="ECO:0000256" key="2">
    <source>
        <dbReference type="SAM" id="MobiDB-lite"/>
    </source>
</evidence>
<evidence type="ECO:0000313" key="4">
    <source>
        <dbReference type="EMBL" id="CAE8621753.1"/>
    </source>
</evidence>
<keyword evidence="5" id="KW-1185">Reference proteome</keyword>
<organism evidence="4 5">
    <name type="scientific">Polarella glacialis</name>
    <name type="common">Dinoflagellate</name>
    <dbReference type="NCBI Taxonomy" id="89957"/>
    <lineage>
        <taxon>Eukaryota</taxon>
        <taxon>Sar</taxon>
        <taxon>Alveolata</taxon>
        <taxon>Dinophyceae</taxon>
        <taxon>Suessiales</taxon>
        <taxon>Suessiaceae</taxon>
        <taxon>Polarella</taxon>
    </lineage>
</organism>
<dbReference type="CDD" id="cd03784">
    <property type="entry name" value="GT1_Gtf-like"/>
    <property type="match status" value="1"/>
</dbReference>
<evidence type="ECO:0000313" key="5">
    <source>
        <dbReference type="Proteomes" id="UP000654075"/>
    </source>
</evidence>
<keyword evidence="1" id="KW-0808">Transferase</keyword>
<dbReference type="Gene3D" id="3.40.50.2000">
    <property type="entry name" value="Glycogen Phosphorylase B"/>
    <property type="match status" value="2"/>
</dbReference>
<name>A0A813GC38_POLGL</name>
<dbReference type="FunFam" id="3.40.50.2000:FF:000009">
    <property type="entry name" value="Sterol 3-beta-glucosyltransferase UGT80A2"/>
    <property type="match status" value="1"/>
</dbReference>
<evidence type="ECO:0000259" key="3">
    <source>
        <dbReference type="Pfam" id="PF06722"/>
    </source>
</evidence>
<dbReference type="Proteomes" id="UP000654075">
    <property type="component" value="Unassembled WGS sequence"/>
</dbReference>
<dbReference type="EMBL" id="CAJNNV010027810">
    <property type="protein sequence ID" value="CAE8621753.1"/>
    <property type="molecule type" value="Genomic_DNA"/>
</dbReference>
<dbReference type="OrthoDB" id="5835829at2759"/>
<dbReference type="SUPFAM" id="SSF53756">
    <property type="entry name" value="UDP-Glycosyltransferase/glycogen phosphorylase"/>
    <property type="match status" value="1"/>
</dbReference>
<dbReference type="AlphaFoldDB" id="A0A813GC38"/>
<reference evidence="4" key="1">
    <citation type="submission" date="2021-02" db="EMBL/GenBank/DDBJ databases">
        <authorList>
            <person name="Dougan E. K."/>
            <person name="Rhodes N."/>
            <person name="Thang M."/>
            <person name="Chan C."/>
        </authorList>
    </citation>
    <scope>NUCLEOTIDE SEQUENCE</scope>
</reference>
<evidence type="ECO:0000256" key="1">
    <source>
        <dbReference type="ARBA" id="ARBA00022679"/>
    </source>
</evidence>
<dbReference type="PANTHER" id="PTHR48050:SF13">
    <property type="entry name" value="STEROL 3-BETA-GLUCOSYLTRANSFERASE UGT80A2"/>
    <property type="match status" value="1"/>
</dbReference>
<dbReference type="GO" id="GO:0016906">
    <property type="term" value="F:sterol 3-beta-glucosyltransferase activity"/>
    <property type="evidence" value="ECO:0007669"/>
    <property type="project" value="UniProtKB-ARBA"/>
</dbReference>
<dbReference type="OMA" id="WAQMNTT"/>
<sequence>MKLGLLCEGSRGDCQPYVALGLELVRQGFEVCVFTNVTHTKFVRSFGLKCEGVFYDVQACLARKEVMDAMSTGSFFKLMAATQPVQDEEFPKFFPHFWSSVSAFAPEVVLSSCLCQLSASLWCEAHDVPLVLVPLQPCLPSGKKAPLGLPKMPLEVLNRLSWRVIDLAIVKNMRKQRSFAEMSMQGAPITISGQTVKLSELASSIDSIYDYEAEVANPNAPVILGISDLVCGGRGPEMGPRHHLTGWWVLEETHEMDRLKAGDENFGGADAEALASFLGSGPPPVYLGWGSMTAISAAHMTKLAVTALQKTGQRGIVMKGWAKLGPEHLDTAELSEYAAENVFFASSLPHEWLFPKCSCIVSHGGSGTTAATLRSGRPAIITPVFLDQFDFAESVVDLGVGVRTCQFNDVSAQQLASCIWKCTSDESIMAKAAELGARLVAENGVKNAVAILRAFVDGPMKSGEWLQEERRRRKIRKSSSFSSLSDLVAWLQSCLPRSSWCCVPCDEDRTPAANENDQSTKGRLLGNVEPPHKLRKLGETASA</sequence>
<dbReference type="InterPro" id="IPR002213">
    <property type="entry name" value="UDP_glucos_trans"/>
</dbReference>
<dbReference type="InterPro" id="IPR010610">
    <property type="entry name" value="EryCIII-like_C"/>
</dbReference>
<comment type="caution">
    <text evidence="4">The sequence shown here is derived from an EMBL/GenBank/DDBJ whole genome shotgun (WGS) entry which is preliminary data.</text>
</comment>
<protein>
    <recommendedName>
        <fullName evidence="3">Erythromycin biosynthesis protein CIII-like C-terminal domain-containing protein</fullName>
    </recommendedName>
</protein>
<dbReference type="PANTHER" id="PTHR48050">
    <property type="entry name" value="STEROL 3-BETA-GLUCOSYLTRANSFERASE"/>
    <property type="match status" value="1"/>
</dbReference>
<proteinExistence type="predicted"/>
<dbReference type="Pfam" id="PF06722">
    <property type="entry name" value="EryCIII-like_C"/>
    <property type="match status" value="1"/>
</dbReference>
<feature type="compositionally biased region" description="Basic and acidic residues" evidence="2">
    <location>
        <begin position="530"/>
        <end position="543"/>
    </location>
</feature>
<accession>A0A813GC38</accession>
<dbReference type="InterPro" id="IPR050426">
    <property type="entry name" value="Glycosyltransferase_28"/>
</dbReference>
<gene>
    <name evidence="4" type="ORF">PGLA1383_LOCUS39272</name>
</gene>
<feature type="domain" description="Erythromycin biosynthesis protein CIII-like C-terminal" evidence="3">
    <location>
        <begin position="339"/>
        <end position="443"/>
    </location>
</feature>
<feature type="region of interest" description="Disordered" evidence="2">
    <location>
        <begin position="511"/>
        <end position="543"/>
    </location>
</feature>